<evidence type="ECO:0000256" key="3">
    <source>
        <dbReference type="ARBA" id="ARBA00022679"/>
    </source>
</evidence>
<evidence type="ECO:0000256" key="4">
    <source>
        <dbReference type="ARBA" id="ARBA00022741"/>
    </source>
</evidence>
<proteinExistence type="inferred from homology"/>
<keyword evidence="10" id="KW-0812">Transmembrane</keyword>
<dbReference type="RefSeq" id="WP_377089655.1">
    <property type="nucleotide sequence ID" value="NZ_JBHSJL010000014.1"/>
</dbReference>
<dbReference type="SMART" id="SM00220">
    <property type="entry name" value="S_TKc"/>
    <property type="match status" value="1"/>
</dbReference>
<keyword evidence="10" id="KW-1133">Transmembrane helix</keyword>
<protein>
    <recommendedName>
        <fullName evidence="2">non-specific serine/threonine protein kinase</fullName>
        <ecNumber evidence="2">2.7.11.1</ecNumber>
    </recommendedName>
</protein>
<evidence type="ECO:0000313" key="13">
    <source>
        <dbReference type="Proteomes" id="UP001597389"/>
    </source>
</evidence>
<evidence type="ECO:0000313" key="12">
    <source>
        <dbReference type="EMBL" id="MFD2159769.1"/>
    </source>
</evidence>
<feature type="transmembrane region" description="Helical" evidence="10">
    <location>
        <begin position="477"/>
        <end position="497"/>
    </location>
</feature>
<evidence type="ECO:0000256" key="2">
    <source>
        <dbReference type="ARBA" id="ARBA00012513"/>
    </source>
</evidence>
<dbReference type="Pfam" id="PF14237">
    <property type="entry name" value="GYF_2"/>
    <property type="match status" value="1"/>
</dbReference>
<evidence type="ECO:0000256" key="9">
    <source>
        <dbReference type="SAM" id="MobiDB-lite"/>
    </source>
</evidence>
<keyword evidence="10" id="KW-0472">Membrane</keyword>
<dbReference type="EC" id="2.7.11.1" evidence="2"/>
<name>A0ABW4ZCM7_9BACT</name>
<dbReference type="PROSITE" id="PS50011">
    <property type="entry name" value="PROTEIN_KINASE_DOM"/>
    <property type="match status" value="1"/>
</dbReference>
<reference evidence="13" key="1">
    <citation type="journal article" date="2019" name="Int. J. Syst. Evol. Microbiol.">
        <title>The Global Catalogue of Microorganisms (GCM) 10K type strain sequencing project: providing services to taxonomists for standard genome sequencing and annotation.</title>
        <authorList>
            <consortium name="The Broad Institute Genomics Platform"/>
            <consortium name="The Broad Institute Genome Sequencing Center for Infectious Disease"/>
            <person name="Wu L."/>
            <person name="Ma J."/>
        </authorList>
    </citation>
    <scope>NUCLEOTIDE SEQUENCE [LARGE SCALE GENOMIC DNA]</scope>
    <source>
        <strain evidence="13">CCUG 57942</strain>
    </source>
</reference>
<evidence type="ECO:0000256" key="6">
    <source>
        <dbReference type="ARBA" id="ARBA00022840"/>
    </source>
</evidence>
<dbReference type="PANTHER" id="PTHR43671">
    <property type="entry name" value="SERINE/THREONINE-PROTEIN KINASE NEK"/>
    <property type="match status" value="1"/>
</dbReference>
<evidence type="ECO:0000256" key="8">
    <source>
        <dbReference type="SAM" id="Coils"/>
    </source>
</evidence>
<feature type="transmembrane region" description="Helical" evidence="10">
    <location>
        <begin position="447"/>
        <end position="471"/>
    </location>
</feature>
<keyword evidence="4 7" id="KW-0547">Nucleotide-binding</keyword>
<dbReference type="GO" id="GO:0016301">
    <property type="term" value="F:kinase activity"/>
    <property type="evidence" value="ECO:0007669"/>
    <property type="project" value="UniProtKB-KW"/>
</dbReference>
<keyword evidence="5 12" id="KW-0418">Kinase</keyword>
<evidence type="ECO:0000256" key="5">
    <source>
        <dbReference type="ARBA" id="ARBA00022777"/>
    </source>
</evidence>
<comment type="caution">
    <text evidence="12">The sequence shown here is derived from an EMBL/GenBank/DDBJ whole genome shotgun (WGS) entry which is preliminary data.</text>
</comment>
<dbReference type="EMBL" id="JBHUJB010000051">
    <property type="protein sequence ID" value="MFD2159769.1"/>
    <property type="molecule type" value="Genomic_DNA"/>
</dbReference>
<keyword evidence="13" id="KW-1185">Reference proteome</keyword>
<keyword evidence="8" id="KW-0175">Coiled coil</keyword>
<organism evidence="12 13">
    <name type="scientific">Rubritalea tangerina</name>
    <dbReference type="NCBI Taxonomy" id="430798"/>
    <lineage>
        <taxon>Bacteria</taxon>
        <taxon>Pseudomonadati</taxon>
        <taxon>Verrucomicrobiota</taxon>
        <taxon>Verrucomicrobiia</taxon>
        <taxon>Verrucomicrobiales</taxon>
        <taxon>Rubritaleaceae</taxon>
        <taxon>Rubritalea</taxon>
    </lineage>
</organism>
<feature type="domain" description="Protein kinase" evidence="11">
    <location>
        <begin position="7"/>
        <end position="267"/>
    </location>
</feature>
<feature type="transmembrane region" description="Helical" evidence="10">
    <location>
        <begin position="526"/>
        <end position="546"/>
    </location>
</feature>
<accession>A0ABW4ZCM7</accession>
<evidence type="ECO:0000256" key="7">
    <source>
        <dbReference type="PROSITE-ProRule" id="PRU10141"/>
    </source>
</evidence>
<dbReference type="InterPro" id="IPR008271">
    <property type="entry name" value="Ser/Thr_kinase_AS"/>
</dbReference>
<evidence type="ECO:0000256" key="1">
    <source>
        <dbReference type="ARBA" id="ARBA00010886"/>
    </source>
</evidence>
<dbReference type="SUPFAM" id="SSF56112">
    <property type="entry name" value="Protein kinase-like (PK-like)"/>
    <property type="match status" value="1"/>
</dbReference>
<evidence type="ECO:0000259" key="11">
    <source>
        <dbReference type="PROSITE" id="PS50011"/>
    </source>
</evidence>
<feature type="region of interest" description="Disordered" evidence="9">
    <location>
        <begin position="583"/>
        <end position="625"/>
    </location>
</feature>
<dbReference type="PROSITE" id="PS00108">
    <property type="entry name" value="PROTEIN_KINASE_ST"/>
    <property type="match status" value="1"/>
</dbReference>
<feature type="coiled-coil region" evidence="8">
    <location>
        <begin position="400"/>
        <end position="445"/>
    </location>
</feature>
<feature type="binding site" evidence="7">
    <location>
        <position position="36"/>
    </location>
    <ligand>
        <name>ATP</name>
        <dbReference type="ChEBI" id="CHEBI:30616"/>
    </ligand>
</feature>
<dbReference type="InterPro" id="IPR000719">
    <property type="entry name" value="Prot_kinase_dom"/>
</dbReference>
<dbReference type="PROSITE" id="PS00107">
    <property type="entry name" value="PROTEIN_KINASE_ATP"/>
    <property type="match status" value="1"/>
</dbReference>
<keyword evidence="3" id="KW-0808">Transferase</keyword>
<comment type="similarity">
    <text evidence="1">Belongs to the protein kinase superfamily. NEK Ser/Thr protein kinase family. NIMA subfamily.</text>
</comment>
<dbReference type="InterPro" id="IPR011009">
    <property type="entry name" value="Kinase-like_dom_sf"/>
</dbReference>
<dbReference type="CDD" id="cd14014">
    <property type="entry name" value="STKc_PknB_like"/>
    <property type="match status" value="1"/>
</dbReference>
<gene>
    <name evidence="12" type="ORF">ACFSW8_12740</name>
</gene>
<dbReference type="Proteomes" id="UP001597389">
    <property type="component" value="Unassembled WGS sequence"/>
</dbReference>
<dbReference type="InterPro" id="IPR025640">
    <property type="entry name" value="GYF_2"/>
</dbReference>
<sequence length="625" mass="69254">MQAGERYRIIEPLGSGGFGSVYKAHDTMLHRDVAVKRLDRGVGEDALREQLLREARVLATMQHPNIVSIYDISTQEDFDEIVMELLVGVSLDKLVKRHLLQPSDFQTVGIQILQALSAAHQAGVLHCDVKPENIMLCLASDDRYEAKVYDFGMSLPTAEEQEAAKTKLMGSIYVMAPELFSGEKPSEKSDLYALGCVLYYILTGVYPFTGDNSIQVMAAHIKGEYPCPRELRSDVSEELAQWLARLLRRGDVEAYTSAKEALNELKLVALTQKEDEFTLSTESEGRNSRLVRAITVESLAQSDEGSSGKNSTAFLSNSFAYAKPVGKKAVRANTQDSEVKSSIESEEELVLPSDAEWYFTIKDKVKGPVSVEQLKKLCLEGKVTADTLVWHELLGDWVAASSCAETKAAFENKLEKEQEEETQRIEAQRAAEARHEEVIQEEKRERYAWLGIEVLIVVLAGLVTLVFSLMYPDVWQYGVATYFLTILAVGMSASRIYQLRNGQKWSVFVPFIGDLYHAATGKNTRALLSAMMVVTGGLGLATFFYGEAKALEARIALGQQSIIDSRYQIENEVIDKNSSSSAVISRSGRGSFQNLSSGEEIADDEKGANGKFSNPQRGLRSFPAR</sequence>
<dbReference type="InterPro" id="IPR050660">
    <property type="entry name" value="NEK_Ser/Thr_kinase"/>
</dbReference>
<dbReference type="PANTHER" id="PTHR43671:SF13">
    <property type="entry name" value="SERINE_THREONINE-PROTEIN KINASE NEK2"/>
    <property type="match status" value="1"/>
</dbReference>
<dbReference type="InterPro" id="IPR017441">
    <property type="entry name" value="Protein_kinase_ATP_BS"/>
</dbReference>
<dbReference type="Pfam" id="PF00069">
    <property type="entry name" value="Pkinase"/>
    <property type="match status" value="1"/>
</dbReference>
<dbReference type="Gene3D" id="1.10.510.10">
    <property type="entry name" value="Transferase(Phosphotransferase) domain 1"/>
    <property type="match status" value="1"/>
</dbReference>
<evidence type="ECO:0000256" key="10">
    <source>
        <dbReference type="SAM" id="Phobius"/>
    </source>
</evidence>
<keyword evidence="6 7" id="KW-0067">ATP-binding</keyword>